<dbReference type="AlphaFoldDB" id="A0A4Q7J1X7"/>
<gene>
    <name evidence="5" type="ORF">EWH70_23880</name>
</gene>
<dbReference type="Pfam" id="PF01022">
    <property type="entry name" value="HTH_5"/>
    <property type="match status" value="1"/>
</dbReference>
<evidence type="ECO:0000256" key="1">
    <source>
        <dbReference type="ARBA" id="ARBA00023015"/>
    </source>
</evidence>
<dbReference type="InterPro" id="IPR001845">
    <property type="entry name" value="HTH_ArsR_DNA-bd_dom"/>
</dbReference>
<organism evidence="5 6">
    <name type="scientific">Amycolatopsis suaedae</name>
    <dbReference type="NCBI Taxonomy" id="2510978"/>
    <lineage>
        <taxon>Bacteria</taxon>
        <taxon>Bacillati</taxon>
        <taxon>Actinomycetota</taxon>
        <taxon>Actinomycetes</taxon>
        <taxon>Pseudonocardiales</taxon>
        <taxon>Pseudonocardiaceae</taxon>
        <taxon>Amycolatopsis</taxon>
    </lineage>
</organism>
<dbReference type="Gene3D" id="1.10.10.10">
    <property type="entry name" value="Winged helix-like DNA-binding domain superfamily/Winged helix DNA-binding domain"/>
    <property type="match status" value="1"/>
</dbReference>
<comment type="caution">
    <text evidence="5">The sequence shown here is derived from an EMBL/GenBank/DDBJ whole genome shotgun (WGS) entry which is preliminary data.</text>
</comment>
<dbReference type="InterPro" id="IPR012318">
    <property type="entry name" value="HTH_CRP"/>
</dbReference>
<dbReference type="InterPro" id="IPR051011">
    <property type="entry name" value="Metal_resp_trans_reg"/>
</dbReference>
<dbReference type="InterPro" id="IPR036390">
    <property type="entry name" value="WH_DNA-bd_sf"/>
</dbReference>
<dbReference type="GO" id="GO:0003700">
    <property type="term" value="F:DNA-binding transcription factor activity"/>
    <property type="evidence" value="ECO:0007669"/>
    <property type="project" value="InterPro"/>
</dbReference>
<dbReference type="RefSeq" id="WP_130477724.1">
    <property type="nucleotide sequence ID" value="NZ_SFCC01000012.1"/>
</dbReference>
<keyword evidence="1" id="KW-0805">Transcription regulation</keyword>
<dbReference type="SUPFAM" id="SSF46785">
    <property type="entry name" value="Winged helix' DNA-binding domain"/>
    <property type="match status" value="1"/>
</dbReference>
<feature type="domain" description="HTH arsR-type" evidence="4">
    <location>
        <begin position="241"/>
        <end position="332"/>
    </location>
</feature>
<dbReference type="SMART" id="SM00418">
    <property type="entry name" value="HTH_ARSR"/>
    <property type="match status" value="1"/>
</dbReference>
<dbReference type="Pfam" id="PF19361">
    <property type="entry name" value="DUF5937"/>
    <property type="match status" value="1"/>
</dbReference>
<evidence type="ECO:0000256" key="3">
    <source>
        <dbReference type="ARBA" id="ARBA00023163"/>
    </source>
</evidence>
<dbReference type="PROSITE" id="PS50987">
    <property type="entry name" value="HTH_ARSR_2"/>
    <property type="match status" value="1"/>
</dbReference>
<keyword evidence="6" id="KW-1185">Reference proteome</keyword>
<dbReference type="SMART" id="SM00419">
    <property type="entry name" value="HTH_CRP"/>
    <property type="match status" value="1"/>
</dbReference>
<dbReference type="EMBL" id="SFCC01000012">
    <property type="protein sequence ID" value="RZQ61421.1"/>
    <property type="molecule type" value="Genomic_DNA"/>
</dbReference>
<dbReference type="Proteomes" id="UP000292003">
    <property type="component" value="Unassembled WGS sequence"/>
</dbReference>
<name>A0A4Q7J1X7_9PSEU</name>
<dbReference type="PANTHER" id="PTHR43132">
    <property type="entry name" value="ARSENICAL RESISTANCE OPERON REPRESSOR ARSR-RELATED"/>
    <property type="match status" value="1"/>
</dbReference>
<dbReference type="PANTHER" id="PTHR43132:SF8">
    <property type="entry name" value="HTH-TYPE TRANSCRIPTIONAL REGULATOR KMTR"/>
    <property type="match status" value="1"/>
</dbReference>
<dbReference type="InterPro" id="IPR036388">
    <property type="entry name" value="WH-like_DNA-bd_sf"/>
</dbReference>
<keyword evidence="2" id="KW-0238">DNA-binding</keyword>
<evidence type="ECO:0000256" key="2">
    <source>
        <dbReference type="ARBA" id="ARBA00023125"/>
    </source>
</evidence>
<accession>A0A4Q7J1X7</accession>
<keyword evidence="3" id="KW-0804">Transcription</keyword>
<sequence length="361" mass="38561">MALTVEVGVDDLATTRFAVSPLSETVACLQQLCGRDRNPANLRWLRWARDRLAESPLDLPRTWPLLVGTHRSWPEFLVPAPTGAAPAIDDELATVAGTSARDIRASLARVFGDNPPAALWARPVTEIRAVARELRQAHDRLVAPHWPRIRAALEADIAYRARGLALGGAGQLFAGLHRDLSWQDGRLTLAGDRWRAHRAVGRGPGGLVLLPVALGSAHVLIKKQTSTQTTVRYPARGIATLWTADTGPPADNVVRLLGRPRAEILRALRSPATTTDLARALGVTPSAVSQHLAVLRASDLVARTRAGRNVLYRTTALGTRLLAGMAHAEQVAGSATTSGSVAGLPVNGTVSRTLSAPSRRV</sequence>
<dbReference type="GO" id="GO:0003677">
    <property type="term" value="F:DNA binding"/>
    <property type="evidence" value="ECO:0007669"/>
    <property type="project" value="UniProtKB-KW"/>
</dbReference>
<dbReference type="InterPro" id="IPR045981">
    <property type="entry name" value="DUF5937"/>
</dbReference>
<evidence type="ECO:0000313" key="5">
    <source>
        <dbReference type="EMBL" id="RZQ61421.1"/>
    </source>
</evidence>
<dbReference type="OrthoDB" id="3460651at2"/>
<reference evidence="5 6" key="1">
    <citation type="submission" date="2019-02" db="EMBL/GenBank/DDBJ databases">
        <title>Draft genome sequence of Amycolatopsis sp. 8-3EHSu isolated from roots of Suaeda maritima.</title>
        <authorList>
            <person name="Duangmal K."/>
            <person name="Chantavorakit T."/>
        </authorList>
    </citation>
    <scope>NUCLEOTIDE SEQUENCE [LARGE SCALE GENOMIC DNA]</scope>
    <source>
        <strain evidence="5 6">8-3EHSu</strain>
    </source>
</reference>
<evidence type="ECO:0000259" key="4">
    <source>
        <dbReference type="PROSITE" id="PS50987"/>
    </source>
</evidence>
<dbReference type="InterPro" id="IPR011991">
    <property type="entry name" value="ArsR-like_HTH"/>
</dbReference>
<proteinExistence type="predicted"/>
<evidence type="ECO:0000313" key="6">
    <source>
        <dbReference type="Proteomes" id="UP000292003"/>
    </source>
</evidence>
<dbReference type="CDD" id="cd00090">
    <property type="entry name" value="HTH_ARSR"/>
    <property type="match status" value="1"/>
</dbReference>
<protein>
    <submittedName>
        <fullName evidence="5">Transcriptional regulator</fullName>
    </submittedName>
</protein>